<dbReference type="Proteomes" id="UP000316726">
    <property type="component" value="Chromosome 2"/>
</dbReference>
<evidence type="ECO:0000313" key="8">
    <source>
        <dbReference type="Proteomes" id="UP000316726"/>
    </source>
</evidence>
<dbReference type="GO" id="GO:0006635">
    <property type="term" value="P:fatty acid beta-oxidation"/>
    <property type="evidence" value="ECO:0007669"/>
    <property type="project" value="UniProtKB-UniPathway"/>
</dbReference>
<keyword evidence="3" id="KW-0276">Fatty acid metabolism</keyword>
<dbReference type="OrthoDB" id="14970at2759"/>
<accession>A0A5B8ME28</accession>
<dbReference type="PANTHER" id="PTHR43149">
    <property type="entry name" value="ENOYL-COA HYDRATASE"/>
    <property type="match status" value="1"/>
</dbReference>
<dbReference type="InterPro" id="IPR029045">
    <property type="entry name" value="ClpP/crotonase-like_dom_sf"/>
</dbReference>
<dbReference type="Gene3D" id="3.90.226.10">
    <property type="entry name" value="2-enoyl-CoA Hydratase, Chain A, domain 1"/>
    <property type="match status" value="1"/>
</dbReference>
<dbReference type="AlphaFoldDB" id="A0A5B8ME28"/>
<gene>
    <name evidence="7" type="ORF">A3770_02p12010</name>
</gene>
<dbReference type="InterPro" id="IPR018376">
    <property type="entry name" value="Enoyl-CoA_hyd/isom_CS"/>
</dbReference>
<dbReference type="STRING" id="1764295.A0A5B8ME28"/>
<keyword evidence="5 7" id="KW-0413">Isomerase</keyword>
<dbReference type="CDD" id="cd06558">
    <property type="entry name" value="crotonase-like"/>
    <property type="match status" value="1"/>
</dbReference>
<dbReference type="PROSITE" id="PS00166">
    <property type="entry name" value="ENOYL_COA_HYDRATASE"/>
    <property type="match status" value="1"/>
</dbReference>
<name>A0A5B8ME28_9CHLO</name>
<dbReference type="Gene3D" id="1.10.12.10">
    <property type="entry name" value="Lyase 2-enoyl-coa Hydratase, Chain A, domain 2"/>
    <property type="match status" value="1"/>
</dbReference>
<evidence type="ECO:0000256" key="6">
    <source>
        <dbReference type="RuleBase" id="RU003707"/>
    </source>
</evidence>
<proteinExistence type="inferred from homology"/>
<evidence type="ECO:0000256" key="1">
    <source>
        <dbReference type="ARBA" id="ARBA00005005"/>
    </source>
</evidence>
<dbReference type="PANTHER" id="PTHR43149:SF1">
    <property type="entry name" value="DELTA(3,5)-DELTA(2,4)-DIENOYL-COA ISOMERASE, MITOCHONDRIAL"/>
    <property type="match status" value="1"/>
</dbReference>
<dbReference type="InterPro" id="IPR045002">
    <property type="entry name" value="Ech1-like"/>
</dbReference>
<dbReference type="GO" id="GO:0051750">
    <property type="term" value="F:delta(3,5)-delta(2,4)-dienoyl-CoA isomerase activity"/>
    <property type="evidence" value="ECO:0007669"/>
    <property type="project" value="TreeGrafter"/>
</dbReference>
<sequence length="265" mass="29297">MEANFEVTRDEDNLVGFIAFNRPKRGNAVNLDMWRQLPEVVCQLEKDVKVIVLRGLGKHFCTGIDLGVLNAILDLDGNKVDDALKFRELVLMMQESITSLEKCRVPVVAAVHGCCYGAGIDIITACDVRYSTEDAVFSVKEVDVGLAADLGTLQRLPHITGHGIAADLALTARDFSGTEARQMHLVTRTFPDHQSLLRGCHELAISLARKDEYAVQGTKHVLLHSRENSTDSGLNYVAVWNTALLKKEQIMKQLAKRSSQGRSKL</sequence>
<protein>
    <submittedName>
        <fullName evidence="7">Enoyl-CoA hydratase/isomerase</fullName>
    </submittedName>
</protein>
<keyword evidence="4" id="KW-0443">Lipid metabolism</keyword>
<organism evidence="7 8">
    <name type="scientific">Chloropicon primus</name>
    <dbReference type="NCBI Taxonomy" id="1764295"/>
    <lineage>
        <taxon>Eukaryota</taxon>
        <taxon>Viridiplantae</taxon>
        <taxon>Chlorophyta</taxon>
        <taxon>Chloropicophyceae</taxon>
        <taxon>Chloropicales</taxon>
        <taxon>Chloropicaceae</taxon>
        <taxon>Chloropicon</taxon>
    </lineage>
</organism>
<dbReference type="UniPathway" id="UPA00659"/>
<dbReference type="EMBL" id="CP031035">
    <property type="protein sequence ID" value="QDZ18683.1"/>
    <property type="molecule type" value="Genomic_DNA"/>
</dbReference>
<evidence type="ECO:0000313" key="7">
    <source>
        <dbReference type="EMBL" id="QDZ18683.1"/>
    </source>
</evidence>
<comment type="similarity">
    <text evidence="2 6">Belongs to the enoyl-CoA hydratase/isomerase family.</text>
</comment>
<keyword evidence="8" id="KW-1185">Reference proteome</keyword>
<dbReference type="InterPro" id="IPR014748">
    <property type="entry name" value="Enoyl-CoA_hydra_C"/>
</dbReference>
<evidence type="ECO:0000256" key="2">
    <source>
        <dbReference type="ARBA" id="ARBA00005254"/>
    </source>
</evidence>
<comment type="pathway">
    <text evidence="1">Lipid metabolism; fatty acid beta-oxidation.</text>
</comment>
<reference evidence="7 8" key="1">
    <citation type="submission" date="2018-07" db="EMBL/GenBank/DDBJ databases">
        <title>The complete nuclear genome of the prasinophyte Chloropicon primus (CCMP1205).</title>
        <authorList>
            <person name="Pombert J.-F."/>
            <person name="Otis C."/>
            <person name="Turmel M."/>
            <person name="Lemieux C."/>
        </authorList>
    </citation>
    <scope>NUCLEOTIDE SEQUENCE [LARGE SCALE GENOMIC DNA]</scope>
    <source>
        <strain evidence="7 8">CCMP1205</strain>
    </source>
</reference>
<evidence type="ECO:0000256" key="3">
    <source>
        <dbReference type="ARBA" id="ARBA00022832"/>
    </source>
</evidence>
<dbReference type="SUPFAM" id="SSF52096">
    <property type="entry name" value="ClpP/crotonase"/>
    <property type="match status" value="1"/>
</dbReference>
<dbReference type="InterPro" id="IPR001753">
    <property type="entry name" value="Enoyl-CoA_hydra/iso"/>
</dbReference>
<evidence type="ECO:0000256" key="5">
    <source>
        <dbReference type="ARBA" id="ARBA00023235"/>
    </source>
</evidence>
<evidence type="ECO:0000256" key="4">
    <source>
        <dbReference type="ARBA" id="ARBA00023098"/>
    </source>
</evidence>
<dbReference type="Pfam" id="PF00378">
    <property type="entry name" value="ECH_1"/>
    <property type="match status" value="1"/>
</dbReference>